<proteinExistence type="predicted"/>
<dbReference type="GO" id="GO:0016020">
    <property type="term" value="C:membrane"/>
    <property type="evidence" value="ECO:0007669"/>
    <property type="project" value="UniProtKB-SubCell"/>
</dbReference>
<dbReference type="SUPFAM" id="SSF103473">
    <property type="entry name" value="MFS general substrate transporter"/>
    <property type="match status" value="2"/>
</dbReference>
<keyword evidence="3 8" id="KW-0812">Transmembrane</keyword>
<feature type="transmembrane region" description="Helical" evidence="8">
    <location>
        <begin position="173"/>
        <end position="199"/>
    </location>
</feature>
<dbReference type="Pfam" id="PF25539">
    <property type="entry name" value="Bestrophin_2"/>
    <property type="match status" value="1"/>
</dbReference>
<dbReference type="EMBL" id="QEAP01000604">
    <property type="protein sequence ID" value="TPX63516.1"/>
    <property type="molecule type" value="Genomic_DNA"/>
</dbReference>
<feature type="region of interest" description="Disordered" evidence="7">
    <location>
        <begin position="301"/>
        <end position="328"/>
    </location>
</feature>
<evidence type="ECO:0000256" key="1">
    <source>
        <dbReference type="ARBA" id="ARBA00004141"/>
    </source>
</evidence>
<evidence type="ECO:0000256" key="5">
    <source>
        <dbReference type="ARBA" id="ARBA00023065"/>
    </source>
</evidence>
<feature type="transmembrane region" description="Helical" evidence="8">
    <location>
        <begin position="664"/>
        <end position="682"/>
    </location>
</feature>
<feature type="transmembrane region" description="Helical" evidence="8">
    <location>
        <begin position="270"/>
        <end position="292"/>
    </location>
</feature>
<dbReference type="PANTHER" id="PTHR23520">
    <property type="entry name" value="TRANSPORTER, PUTATIVE (AFU_ORTHOLOGUE AFUA_3G04000)-RELATED"/>
    <property type="match status" value="1"/>
</dbReference>
<evidence type="ECO:0008006" key="11">
    <source>
        <dbReference type="Google" id="ProtNLM"/>
    </source>
</evidence>
<dbReference type="STRING" id="246404.A0A507EJM7"/>
<dbReference type="GO" id="GO:0005254">
    <property type="term" value="F:chloride channel activity"/>
    <property type="evidence" value="ECO:0007669"/>
    <property type="project" value="InterPro"/>
</dbReference>
<feature type="transmembrane region" description="Helical" evidence="8">
    <location>
        <begin position="418"/>
        <end position="438"/>
    </location>
</feature>
<keyword evidence="4 8" id="KW-1133">Transmembrane helix</keyword>
<name>A0A507EJM7_9FUNG</name>
<accession>A0A507EJM7</accession>
<keyword evidence="10" id="KW-1185">Reference proteome</keyword>
<evidence type="ECO:0000313" key="10">
    <source>
        <dbReference type="Proteomes" id="UP000320333"/>
    </source>
</evidence>
<evidence type="ECO:0000256" key="4">
    <source>
        <dbReference type="ARBA" id="ARBA00022989"/>
    </source>
</evidence>
<gene>
    <name evidence="9" type="ORF">CcCBS67573_g08664</name>
</gene>
<keyword evidence="6 8" id="KW-0472">Membrane</keyword>
<feature type="transmembrane region" description="Helical" evidence="8">
    <location>
        <begin position="81"/>
        <end position="104"/>
    </location>
</feature>
<dbReference type="Gene3D" id="1.20.1250.20">
    <property type="entry name" value="MFS general substrate transporter like domains"/>
    <property type="match status" value="2"/>
</dbReference>
<evidence type="ECO:0000256" key="6">
    <source>
        <dbReference type="ARBA" id="ARBA00023136"/>
    </source>
</evidence>
<keyword evidence="5" id="KW-0406">Ion transport</keyword>
<feature type="transmembrane region" description="Helical" evidence="8">
    <location>
        <begin position="124"/>
        <end position="143"/>
    </location>
</feature>
<organism evidence="9 10">
    <name type="scientific">Chytriomyces confervae</name>
    <dbReference type="NCBI Taxonomy" id="246404"/>
    <lineage>
        <taxon>Eukaryota</taxon>
        <taxon>Fungi</taxon>
        <taxon>Fungi incertae sedis</taxon>
        <taxon>Chytridiomycota</taxon>
        <taxon>Chytridiomycota incertae sedis</taxon>
        <taxon>Chytridiomycetes</taxon>
        <taxon>Chytridiales</taxon>
        <taxon>Chytriomycetaceae</taxon>
        <taxon>Chytriomyces</taxon>
    </lineage>
</organism>
<evidence type="ECO:0000256" key="2">
    <source>
        <dbReference type="ARBA" id="ARBA00022448"/>
    </source>
</evidence>
<feature type="region of interest" description="Disordered" evidence="7">
    <location>
        <begin position="559"/>
        <end position="624"/>
    </location>
</feature>
<dbReference type="AlphaFoldDB" id="A0A507EJM7"/>
<evidence type="ECO:0000256" key="3">
    <source>
        <dbReference type="ARBA" id="ARBA00022692"/>
    </source>
</evidence>
<sequence>MGLGFRRLLALPTDAKILFATRAVRMFAYGLLGLLLVLYMKKLDLRDDDIGAFLMLTLLGDCAVSLLVASNADKMGRRFMLSLGAASMACTGIMFAIVPTFGAFNKWFTGRSEEESDLPADLNAVQGWIYFSILLVIGVVGVISPSGTEVGPFQAIEQSLLVKFIPFEHRATLFAWYTLFGSVMTALGSLLAGFVVSYLTERDFSALAGTYHNISMAALTFGSNWNRTKVYESNWNRTKVYESKNQTISDIFVKQQVEDGNDGLFTKLEAYRYIVFSYGLVGILLLASFRLLSKDMEVEPEIPSESPIEEADDEVLEDDEPNTCATESQQPRRLMRIASFGSIFRARNASSAESSPLLGGQRNNTTSFIPGLNLSPQTRWTVLKLCMLFTLDSFGSSIMNGGMLAYWFSYRFQVDEAYLGKLLFGSNVLCGVSALLAGMISQRVGLVNTMVFTHLPSNLIMMMVPFAHNLYWATTLVFIRALISQMDVGPRTAFISSIVPANERTSVIGLITTVRTLGAAFGPFLTGFMAEQGWFDVAFLLSGGLSAFMTRTLRYRAPHGSISRSSSKENLKESFITTKRSKSKPRATTTTTAHRRQPDPTIPRPGTTPNHKRGRSIETSVSTKSRLKHAASKTRVQDVNVKSMRWADTLQLSLSVVPRLMDRVLMMALFSGLVCGVSWLRAPVVGNMLLAQCIIPWISLLVAFRVSTAYDRYWEAAKLWSALRFNLIKLTLAVQLNLKPETRTNELKKKETLKMLAGIPSYVKEQLSQVDSKQPPNTETGSALLLTAQPDSMSIPHKILQAVAQNLVNQHAYFGFSDLSAIDEHISQLNRIRTTPIPQAYSLQMKQVVFLFLLTLPLQLVPSLGMLTVPACTITAFGLLGLIEVAELIEMPFGDGMHHLPMDLYCDTIGRDLVFLAPKRARSAGVSVAGSKWTRPSSLSDD</sequence>
<feature type="compositionally biased region" description="Acidic residues" evidence="7">
    <location>
        <begin position="301"/>
        <end position="321"/>
    </location>
</feature>
<dbReference type="InterPro" id="IPR044669">
    <property type="entry name" value="YneE/VCCN1/2-like"/>
</dbReference>
<evidence type="ECO:0000256" key="8">
    <source>
        <dbReference type="SAM" id="Phobius"/>
    </source>
</evidence>
<dbReference type="OrthoDB" id="10027823at2759"/>
<protein>
    <recommendedName>
        <fullName evidence="11">Major facilitator superfamily (MFS) profile domain-containing protein</fullName>
    </recommendedName>
</protein>
<feature type="transmembrane region" description="Helical" evidence="8">
    <location>
        <begin position="23"/>
        <end position="40"/>
    </location>
</feature>
<dbReference type="PANTHER" id="PTHR23520:SF5">
    <property type="entry name" value="TRANSPORTER, PUTATIVE (AFU_ORTHOLOGUE AFUA_3G04000)-RELATED"/>
    <property type="match status" value="1"/>
</dbReference>
<evidence type="ECO:0000313" key="9">
    <source>
        <dbReference type="EMBL" id="TPX63516.1"/>
    </source>
</evidence>
<dbReference type="Pfam" id="PF07690">
    <property type="entry name" value="MFS_1"/>
    <property type="match status" value="1"/>
</dbReference>
<feature type="transmembrane region" description="Helical" evidence="8">
    <location>
        <begin position="52"/>
        <end position="69"/>
    </location>
</feature>
<dbReference type="InterPro" id="IPR036259">
    <property type="entry name" value="MFS_trans_sf"/>
</dbReference>
<comment type="subcellular location">
    <subcellularLocation>
        <location evidence="1">Membrane</location>
        <topology evidence="1">Multi-pass membrane protein</topology>
    </subcellularLocation>
</comment>
<reference evidence="9 10" key="1">
    <citation type="journal article" date="2019" name="Sci. Rep.">
        <title>Comparative genomics of chytrid fungi reveal insights into the obligate biotrophic and pathogenic lifestyle of Synchytrium endobioticum.</title>
        <authorList>
            <person name="van de Vossenberg B.T.L.H."/>
            <person name="Warris S."/>
            <person name="Nguyen H.D.T."/>
            <person name="van Gent-Pelzer M.P.E."/>
            <person name="Joly D.L."/>
            <person name="van de Geest H.C."/>
            <person name="Bonants P.J.M."/>
            <person name="Smith D.S."/>
            <person name="Levesque C.A."/>
            <person name="van der Lee T.A.J."/>
        </authorList>
    </citation>
    <scope>NUCLEOTIDE SEQUENCE [LARGE SCALE GENOMIC DNA]</scope>
    <source>
        <strain evidence="9 10">CBS 675.73</strain>
    </source>
</reference>
<feature type="transmembrane region" description="Helical" evidence="8">
    <location>
        <begin position="688"/>
        <end position="706"/>
    </location>
</feature>
<evidence type="ECO:0000256" key="7">
    <source>
        <dbReference type="SAM" id="MobiDB-lite"/>
    </source>
</evidence>
<feature type="transmembrane region" description="Helical" evidence="8">
    <location>
        <begin position="459"/>
        <end position="483"/>
    </location>
</feature>
<dbReference type="Proteomes" id="UP000320333">
    <property type="component" value="Unassembled WGS sequence"/>
</dbReference>
<comment type="caution">
    <text evidence="9">The sequence shown here is derived from an EMBL/GenBank/DDBJ whole genome shotgun (WGS) entry which is preliminary data.</text>
</comment>
<keyword evidence="2" id="KW-0813">Transport</keyword>
<dbReference type="InterPro" id="IPR011701">
    <property type="entry name" value="MFS"/>
</dbReference>